<feature type="region of interest" description="Disordered" evidence="1">
    <location>
        <begin position="86"/>
        <end position="123"/>
    </location>
</feature>
<keyword evidence="3" id="KW-1185">Reference proteome</keyword>
<evidence type="ECO:0008006" key="4">
    <source>
        <dbReference type="Google" id="ProtNLM"/>
    </source>
</evidence>
<name>A0A518BET9_9BACT</name>
<organism evidence="2 3">
    <name type="scientific">Engelhardtia mirabilis</name>
    <dbReference type="NCBI Taxonomy" id="2528011"/>
    <lineage>
        <taxon>Bacteria</taxon>
        <taxon>Pseudomonadati</taxon>
        <taxon>Planctomycetota</taxon>
        <taxon>Planctomycetia</taxon>
        <taxon>Planctomycetia incertae sedis</taxon>
        <taxon>Engelhardtia</taxon>
    </lineage>
</organism>
<proteinExistence type="predicted"/>
<evidence type="ECO:0000313" key="3">
    <source>
        <dbReference type="Proteomes" id="UP000316921"/>
    </source>
</evidence>
<dbReference type="KEGG" id="pbap:Pla133_05650"/>
<protein>
    <recommendedName>
        <fullName evidence="4">Zinc-finger domain-containing protein</fullName>
    </recommendedName>
</protein>
<dbReference type="Proteomes" id="UP000316921">
    <property type="component" value="Chromosome"/>
</dbReference>
<gene>
    <name evidence="2" type="ORF">Pla133_05650</name>
</gene>
<evidence type="ECO:0000313" key="2">
    <source>
        <dbReference type="EMBL" id="QDU65500.1"/>
    </source>
</evidence>
<dbReference type="AlphaFoldDB" id="A0A518BET9"/>
<accession>A0A518BET9</accession>
<dbReference type="EMBL" id="CP036287">
    <property type="protein sequence ID" value="QDU65500.1"/>
    <property type="molecule type" value="Genomic_DNA"/>
</dbReference>
<reference evidence="2 3" key="1">
    <citation type="submission" date="2019-02" db="EMBL/GenBank/DDBJ databases">
        <title>Deep-cultivation of Planctomycetes and their phenomic and genomic characterization uncovers novel biology.</title>
        <authorList>
            <person name="Wiegand S."/>
            <person name="Jogler M."/>
            <person name="Boedeker C."/>
            <person name="Pinto D."/>
            <person name="Vollmers J."/>
            <person name="Rivas-Marin E."/>
            <person name="Kohn T."/>
            <person name="Peeters S.H."/>
            <person name="Heuer A."/>
            <person name="Rast P."/>
            <person name="Oberbeckmann S."/>
            <person name="Bunk B."/>
            <person name="Jeske O."/>
            <person name="Meyerdierks A."/>
            <person name="Storesund J.E."/>
            <person name="Kallscheuer N."/>
            <person name="Luecker S."/>
            <person name="Lage O.M."/>
            <person name="Pohl T."/>
            <person name="Merkel B.J."/>
            <person name="Hornburger P."/>
            <person name="Mueller R.-W."/>
            <person name="Bruemmer F."/>
            <person name="Labrenz M."/>
            <person name="Spormann A.M."/>
            <person name="Op den Camp H."/>
            <person name="Overmann J."/>
            <person name="Amann R."/>
            <person name="Jetten M.S.M."/>
            <person name="Mascher T."/>
            <person name="Medema M.H."/>
            <person name="Devos D.P."/>
            <person name="Kaster A.-K."/>
            <person name="Ovreas L."/>
            <person name="Rohde M."/>
            <person name="Galperin M.Y."/>
            <person name="Jogler C."/>
        </authorList>
    </citation>
    <scope>NUCLEOTIDE SEQUENCE [LARGE SCALE GENOMIC DNA]</scope>
    <source>
        <strain evidence="2 3">Pla133</strain>
    </source>
</reference>
<evidence type="ECO:0000256" key="1">
    <source>
        <dbReference type="SAM" id="MobiDB-lite"/>
    </source>
</evidence>
<sequence>MNPLAHHDHDALLEALTTGELDPSDPLVREQLERCPECRAEVEVIFGRIQRLNAAARDQAQDLAAAARFEGAPGEQEVERLIERFSRGEFAQPSSDRPRAAAPARPEEPGADGAHLEPNRAGVSKQPISGPWLLRVATLAAAAVLLLSLGWWLGGSGRESIESGGAVPAPIYMGEGLTLLAPTGGVRSFDEFRWAYDERSDVSFVLRVYDAAAGGEPLIEVETEWTHWTPSPAQLAALPPLIDWEVEVLGPFGELLAGPVRGPASRSSD</sequence>
<dbReference type="RefSeq" id="WP_145062178.1">
    <property type="nucleotide sequence ID" value="NZ_CP036287.1"/>
</dbReference>